<dbReference type="Pfam" id="PF12840">
    <property type="entry name" value="HTH_20"/>
    <property type="match status" value="1"/>
</dbReference>
<proteinExistence type="predicted"/>
<dbReference type="EMBL" id="JBHLTG010000007">
    <property type="protein sequence ID" value="MFC0681384.1"/>
    <property type="molecule type" value="Genomic_DNA"/>
</dbReference>
<organism evidence="2 3">
    <name type="scientific">Lysobacter korlensis</name>
    <dbReference type="NCBI Taxonomy" id="553636"/>
    <lineage>
        <taxon>Bacteria</taxon>
        <taxon>Pseudomonadati</taxon>
        <taxon>Pseudomonadota</taxon>
        <taxon>Gammaproteobacteria</taxon>
        <taxon>Lysobacterales</taxon>
        <taxon>Lysobacteraceae</taxon>
        <taxon>Lysobacter</taxon>
    </lineage>
</organism>
<evidence type="ECO:0000313" key="3">
    <source>
        <dbReference type="Proteomes" id="UP001589896"/>
    </source>
</evidence>
<evidence type="ECO:0000313" key="2">
    <source>
        <dbReference type="EMBL" id="MFC0681384.1"/>
    </source>
</evidence>
<reference evidence="2 3" key="1">
    <citation type="submission" date="2024-09" db="EMBL/GenBank/DDBJ databases">
        <authorList>
            <person name="Sun Q."/>
            <person name="Mori K."/>
        </authorList>
    </citation>
    <scope>NUCLEOTIDE SEQUENCE [LARGE SCALE GENOMIC DNA]</scope>
    <source>
        <strain evidence="2 3">KCTC 23076</strain>
    </source>
</reference>
<comment type="caution">
    <text evidence="2">The sequence shown here is derived from an EMBL/GenBank/DDBJ whole genome shotgun (WGS) entry which is preliminary data.</text>
</comment>
<dbReference type="Proteomes" id="UP001589896">
    <property type="component" value="Unassembled WGS sequence"/>
</dbReference>
<dbReference type="Gene3D" id="1.10.10.10">
    <property type="entry name" value="Winged helix-like DNA-binding domain superfamily/Winged helix DNA-binding domain"/>
    <property type="match status" value="1"/>
</dbReference>
<dbReference type="InterPro" id="IPR011991">
    <property type="entry name" value="ArsR-like_HTH"/>
</dbReference>
<dbReference type="SMART" id="SM00418">
    <property type="entry name" value="HTH_ARSR"/>
    <property type="match status" value="1"/>
</dbReference>
<evidence type="ECO:0000259" key="1">
    <source>
        <dbReference type="SMART" id="SM00418"/>
    </source>
</evidence>
<dbReference type="CDD" id="cd00090">
    <property type="entry name" value="HTH_ARSR"/>
    <property type="match status" value="1"/>
</dbReference>
<feature type="domain" description="HTH arsR-type" evidence="1">
    <location>
        <begin position="22"/>
        <end position="110"/>
    </location>
</feature>
<gene>
    <name evidence="2" type="ORF">ACFFGH_26440</name>
</gene>
<dbReference type="InterPro" id="IPR001845">
    <property type="entry name" value="HTH_ArsR_DNA-bd_dom"/>
</dbReference>
<dbReference type="RefSeq" id="WP_386673952.1">
    <property type="nucleotide sequence ID" value="NZ_JBHLTG010000007.1"/>
</dbReference>
<dbReference type="SUPFAM" id="SSF46785">
    <property type="entry name" value="Winged helix' DNA-binding domain"/>
    <property type="match status" value="1"/>
</dbReference>
<protein>
    <submittedName>
        <fullName evidence="2">ArsR/SmtB family transcription factor</fullName>
    </submittedName>
</protein>
<name>A0ABV6RXR0_9GAMM</name>
<dbReference type="InterPro" id="IPR036388">
    <property type="entry name" value="WH-like_DNA-bd_sf"/>
</dbReference>
<accession>A0ABV6RXR0</accession>
<keyword evidence="3" id="KW-1185">Reference proteome</keyword>
<sequence>MTTGAPDGTGARQDAGDAAVEARARALSSPLRLRILRLCLHEARTNRELADQLGMNPGTTLHHVRSLVDTGLLRAEEPRRGRRGAREVPYRATGLSWRTPVPRGSQLLLDTFLMEIDGLDPETLTATRLGLKLNPADRQQLLDRFQALFDEYAAREPDPDGTPISLFFAEHPDPRA</sequence>
<dbReference type="InterPro" id="IPR036390">
    <property type="entry name" value="WH_DNA-bd_sf"/>
</dbReference>